<dbReference type="AlphaFoldDB" id="A0A017HCQ7"/>
<keyword evidence="1" id="KW-0732">Signal</keyword>
<dbReference type="InterPro" id="IPR036249">
    <property type="entry name" value="Thioredoxin-like_sf"/>
</dbReference>
<organism evidence="3 4">
    <name type="scientific">Limimaricola hongkongensis DSM 17492</name>
    <dbReference type="NCBI Taxonomy" id="1122180"/>
    <lineage>
        <taxon>Bacteria</taxon>
        <taxon>Pseudomonadati</taxon>
        <taxon>Pseudomonadota</taxon>
        <taxon>Alphaproteobacteria</taxon>
        <taxon>Rhodobacterales</taxon>
        <taxon>Paracoccaceae</taxon>
        <taxon>Limimaricola</taxon>
    </lineage>
</organism>
<dbReference type="eggNOG" id="COG2143">
    <property type="taxonomic scope" value="Bacteria"/>
</dbReference>
<dbReference type="InterPro" id="IPR012336">
    <property type="entry name" value="Thioredoxin-like_fold"/>
</dbReference>
<keyword evidence="4" id="KW-1185">Reference proteome</keyword>
<proteinExistence type="predicted"/>
<dbReference type="Gene3D" id="3.40.30.10">
    <property type="entry name" value="Glutaredoxin"/>
    <property type="match status" value="1"/>
</dbReference>
<dbReference type="InterPro" id="IPR041737">
    <property type="entry name" value="SoxW"/>
</dbReference>
<dbReference type="SUPFAM" id="SSF52833">
    <property type="entry name" value="Thioredoxin-like"/>
    <property type="match status" value="1"/>
</dbReference>
<sequence>MIRFRYALALLLLSALPAAAELGDDGLHKASWMRQTFLDLREDLAEANAAGRRLMLLVEQRGCIYCRKMHEEVFALSEIAQALDEDYFVVQLNMFGDLEVTDFDGTILPEKEMIARWGLLFTPTMMFLPEQVPQESMAAESAVAIMPGAFGPATTRNLLRWVLEHGYAGDEPFQKYHARMLESQAE</sequence>
<dbReference type="PATRIC" id="fig|1122180.6.peg.945"/>
<evidence type="ECO:0000256" key="1">
    <source>
        <dbReference type="SAM" id="SignalP"/>
    </source>
</evidence>
<gene>
    <name evidence="3" type="ORF">Lokhon_00951</name>
</gene>
<dbReference type="STRING" id="1122180.Lokhon_00951"/>
<dbReference type="OrthoDB" id="9811036at2"/>
<reference evidence="3 4" key="1">
    <citation type="submission" date="2013-03" db="EMBL/GenBank/DDBJ databases">
        <authorList>
            <person name="Fiebig A."/>
            <person name="Goeker M."/>
            <person name="Klenk H.-P.P."/>
        </authorList>
    </citation>
    <scope>NUCLEOTIDE SEQUENCE [LARGE SCALE GENOMIC DNA]</scope>
    <source>
        <strain evidence="3 4">DSM 17492</strain>
    </source>
</reference>
<evidence type="ECO:0000259" key="2">
    <source>
        <dbReference type="Pfam" id="PF13098"/>
    </source>
</evidence>
<dbReference type="CDD" id="cd02951">
    <property type="entry name" value="SoxW"/>
    <property type="match status" value="1"/>
</dbReference>
<dbReference type="HOGENOM" id="CLU_120998_0_0_5"/>
<dbReference type="RefSeq" id="WP_017928099.1">
    <property type="nucleotide sequence ID" value="NZ_KB822997.1"/>
</dbReference>
<comment type="caution">
    <text evidence="3">The sequence shown here is derived from an EMBL/GenBank/DDBJ whole genome shotgun (WGS) entry which is preliminary data.</text>
</comment>
<feature type="domain" description="Thioredoxin-like fold" evidence="2">
    <location>
        <begin position="48"/>
        <end position="131"/>
    </location>
</feature>
<dbReference type="Pfam" id="PF13098">
    <property type="entry name" value="Thioredoxin_2"/>
    <property type="match status" value="1"/>
</dbReference>
<protein>
    <submittedName>
        <fullName evidence="3">Thioredoxin SoxW</fullName>
    </submittedName>
</protein>
<name>A0A017HCQ7_9RHOB</name>
<feature type="signal peptide" evidence="1">
    <location>
        <begin position="1"/>
        <end position="20"/>
    </location>
</feature>
<dbReference type="Proteomes" id="UP000025047">
    <property type="component" value="Unassembled WGS sequence"/>
</dbReference>
<dbReference type="EMBL" id="APGJ01000004">
    <property type="protein sequence ID" value="EYD72161.1"/>
    <property type="molecule type" value="Genomic_DNA"/>
</dbReference>
<evidence type="ECO:0000313" key="4">
    <source>
        <dbReference type="Proteomes" id="UP000025047"/>
    </source>
</evidence>
<evidence type="ECO:0000313" key="3">
    <source>
        <dbReference type="EMBL" id="EYD72161.1"/>
    </source>
</evidence>
<accession>A0A017HCQ7</accession>
<feature type="chain" id="PRO_5001495898" evidence="1">
    <location>
        <begin position="21"/>
        <end position="186"/>
    </location>
</feature>